<organism evidence="1 2">
    <name type="scientific">Meloidogyne floridensis</name>
    <dbReference type="NCBI Taxonomy" id="298350"/>
    <lineage>
        <taxon>Eukaryota</taxon>
        <taxon>Metazoa</taxon>
        <taxon>Ecdysozoa</taxon>
        <taxon>Nematoda</taxon>
        <taxon>Chromadorea</taxon>
        <taxon>Rhabditida</taxon>
        <taxon>Tylenchina</taxon>
        <taxon>Tylenchomorpha</taxon>
        <taxon>Tylenchoidea</taxon>
        <taxon>Meloidogynidae</taxon>
        <taxon>Meloidogyninae</taxon>
        <taxon>Meloidogyne</taxon>
    </lineage>
</organism>
<keyword evidence="1" id="KW-1185">Reference proteome</keyword>
<sequence length="95" mass="10813">MPSLNENNSNNNTRLDLLLNARLDENESFMEAFNYLNENLNVGNANVTEQSLRMAVEDRELALNQQYLEQFENVVPACIPARRVLCPSASRTDPQ</sequence>
<proteinExistence type="predicted"/>
<dbReference type="AlphaFoldDB" id="A0A915NPT2"/>
<reference evidence="2" key="1">
    <citation type="submission" date="2022-11" db="UniProtKB">
        <authorList>
            <consortium name="WormBaseParasite"/>
        </authorList>
    </citation>
    <scope>IDENTIFICATION</scope>
</reference>
<dbReference type="Proteomes" id="UP000887560">
    <property type="component" value="Unplaced"/>
</dbReference>
<evidence type="ECO:0000313" key="2">
    <source>
        <dbReference type="WBParaSite" id="scf7180000420818.g5784"/>
    </source>
</evidence>
<protein>
    <submittedName>
        <fullName evidence="2">Uncharacterized protein</fullName>
    </submittedName>
</protein>
<evidence type="ECO:0000313" key="1">
    <source>
        <dbReference type="Proteomes" id="UP000887560"/>
    </source>
</evidence>
<name>A0A915NPT2_9BILA</name>
<accession>A0A915NPT2</accession>
<dbReference type="WBParaSite" id="scf7180000420818.g5784">
    <property type="protein sequence ID" value="scf7180000420818.g5784"/>
    <property type="gene ID" value="scf7180000420818.g5784"/>
</dbReference>